<dbReference type="NCBIfam" id="TIGR03709">
    <property type="entry name" value="PPK2_rel_1"/>
    <property type="match status" value="1"/>
</dbReference>
<dbReference type="Proteomes" id="UP000019438">
    <property type="component" value="Chromosome"/>
</dbReference>
<evidence type="ECO:0000256" key="2">
    <source>
        <dbReference type="ARBA" id="ARBA00022679"/>
    </source>
</evidence>
<gene>
    <name evidence="5" type="ORF">GbCGDNIH3_1743</name>
</gene>
<comment type="similarity">
    <text evidence="1">Belongs to the polyphosphate kinase 2 (PPK2) family. Class I subfamily.</text>
</comment>
<dbReference type="EMBL" id="CP003181">
    <property type="protein sequence ID" value="AHJ63637.1"/>
    <property type="molecule type" value="Genomic_DNA"/>
</dbReference>
<sequence length="303" mass="35144">MSDAISETVRQFLTTCRIDNGREFRLAAHDPDRKPEIDLSRREITDYLTERTECLSDLQQRLYSSQSYGLLCVFQAMDTGGKDGTIRHVMSGVNPQGVQVRSFKQPGPEAIHHDFLWRVSLSLPQRGEIGIFNRSHYEEVLVTRVHPHLLDKSGIPEDLRGKPFWKNRLRDIRHFESYLGRQGIVVRKFFLHISKEEQRKRLLARLDDPTKHWKFSVDDIQERQYWNAYQRAYEKAIIGTARTDAPWFVIPANSKPIARLLVKEAIIEALEEINPQLPVLNEEQKAALDEGRAALEDRSDTTQ</sequence>
<name>A0AAN0REZ7_9PROT</name>
<evidence type="ECO:0000256" key="3">
    <source>
        <dbReference type="ARBA" id="ARBA00022777"/>
    </source>
</evidence>
<dbReference type="InterPro" id="IPR027417">
    <property type="entry name" value="P-loop_NTPase"/>
</dbReference>
<dbReference type="InterPro" id="IPR022488">
    <property type="entry name" value="PPK2-related"/>
</dbReference>
<dbReference type="AlphaFoldDB" id="A0AAN0REZ7"/>
<dbReference type="InterPro" id="IPR022300">
    <property type="entry name" value="PPK2-rel_1"/>
</dbReference>
<dbReference type="SUPFAM" id="SSF52540">
    <property type="entry name" value="P-loop containing nucleoside triphosphate hydrolases"/>
    <property type="match status" value="1"/>
</dbReference>
<dbReference type="Pfam" id="PF03976">
    <property type="entry name" value="PPK2"/>
    <property type="match status" value="1"/>
</dbReference>
<evidence type="ECO:0000259" key="4">
    <source>
        <dbReference type="Pfam" id="PF03976"/>
    </source>
</evidence>
<dbReference type="KEGG" id="gbc:GbCGDNIH3_1743"/>
<feature type="domain" description="Polyphosphate kinase-2-related" evidence="4">
    <location>
        <begin position="40"/>
        <end position="275"/>
    </location>
</feature>
<keyword evidence="2" id="KW-0808">Transferase</keyword>
<reference evidence="6" key="1">
    <citation type="submission" date="2012-06" db="EMBL/GenBank/DDBJ databases">
        <title>Genome analysis of multiple Granulibacter bethesdensis isolates demonstrates substantial genome diversity.</title>
        <authorList>
            <person name="Greenberg D.E."/>
            <person name="Porcella S.F."/>
            <person name="Zarember K."/>
            <person name="Zelazny A.M."/>
            <person name="Bruno D."/>
            <person name="Martens C."/>
            <person name="Barbian K.D."/>
            <person name="Jaske E."/>
            <person name="Holland S.M."/>
        </authorList>
    </citation>
    <scope>NUCLEOTIDE SEQUENCE [LARGE SCALE GENOMIC DNA]</scope>
    <source>
        <strain evidence="6">CGDNIH3</strain>
    </source>
</reference>
<dbReference type="RefSeq" id="WP_025287127.1">
    <property type="nucleotide sequence ID" value="NZ_CP003181.2"/>
</dbReference>
<accession>A0AAN0REZ7</accession>
<protein>
    <recommendedName>
        <fullName evidence="4">Polyphosphate kinase-2-related domain-containing protein</fullName>
    </recommendedName>
</protein>
<dbReference type="PANTHER" id="PTHR34383:SF3">
    <property type="entry name" value="POLYPHOSPHATE:AMP PHOSPHOTRANSFERASE"/>
    <property type="match status" value="1"/>
</dbReference>
<dbReference type="PANTHER" id="PTHR34383">
    <property type="entry name" value="POLYPHOSPHATE:AMP PHOSPHOTRANSFERASE-RELATED"/>
    <property type="match status" value="1"/>
</dbReference>
<keyword evidence="3" id="KW-0418">Kinase</keyword>
<dbReference type="GO" id="GO:0006797">
    <property type="term" value="P:polyphosphate metabolic process"/>
    <property type="evidence" value="ECO:0007669"/>
    <property type="project" value="InterPro"/>
</dbReference>
<dbReference type="Gene3D" id="3.40.50.300">
    <property type="entry name" value="P-loop containing nucleotide triphosphate hydrolases"/>
    <property type="match status" value="1"/>
</dbReference>
<evidence type="ECO:0000313" key="6">
    <source>
        <dbReference type="Proteomes" id="UP000019438"/>
    </source>
</evidence>
<dbReference type="InterPro" id="IPR016898">
    <property type="entry name" value="Polyphosphate_phosphotransfera"/>
</dbReference>
<evidence type="ECO:0000313" key="5">
    <source>
        <dbReference type="EMBL" id="AHJ63637.1"/>
    </source>
</evidence>
<proteinExistence type="inferred from homology"/>
<organism evidence="5 6">
    <name type="scientific">Granulibacter bethesdensis</name>
    <dbReference type="NCBI Taxonomy" id="364410"/>
    <lineage>
        <taxon>Bacteria</taxon>
        <taxon>Pseudomonadati</taxon>
        <taxon>Pseudomonadota</taxon>
        <taxon>Alphaproteobacteria</taxon>
        <taxon>Acetobacterales</taxon>
        <taxon>Acetobacteraceae</taxon>
        <taxon>Granulibacter</taxon>
    </lineage>
</organism>
<dbReference type="PIRSF" id="PIRSF028756">
    <property type="entry name" value="PPK2_prd"/>
    <property type="match status" value="1"/>
</dbReference>
<evidence type="ECO:0000256" key="1">
    <source>
        <dbReference type="ARBA" id="ARBA00009924"/>
    </source>
</evidence>
<dbReference type="GO" id="GO:0008976">
    <property type="term" value="F:polyphosphate kinase activity"/>
    <property type="evidence" value="ECO:0007669"/>
    <property type="project" value="InterPro"/>
</dbReference>